<organism evidence="1 2">
    <name type="scientific">Butyribacter intestini</name>
    <dbReference type="NCBI Taxonomy" id="1703332"/>
    <lineage>
        <taxon>Bacteria</taxon>
        <taxon>Bacillati</taxon>
        <taxon>Bacillota</taxon>
        <taxon>Clostridia</taxon>
        <taxon>Lachnospirales</taxon>
        <taxon>Lachnospiraceae</taxon>
        <taxon>Butyribacter</taxon>
    </lineage>
</organism>
<keyword evidence="2" id="KW-1185">Reference proteome</keyword>
<name>A0AAW3JU00_9FIRM</name>
<sequence>MYVSEIKRCFQNSILNFYVSNGIKWKFTDTLDFHLLLIDYFEILRKHIVPRKRNIYISKELKQKINSPEYSAWETRFYKIKEKFKNGEDMNSFLSKKADENGFKDRLLTCWKMYHLHFFPEKKRGDMLLFAIITDDNVYMVDILPHSKEYVFSTFNLLNIAHSNWKEIFEQYRLRGVVEMSVIIKEDKEINEFRRGGICTAMQLGNDIYSLDTMSSDGHNAMDVMYANHICNKLHEYEHKGIFKNCKIYDFSLTYIMNPCFVLTYYDAKGKLDVWSI</sequence>
<dbReference type="RefSeq" id="WP_055941221.1">
    <property type="nucleotide sequence ID" value="NZ_LLKB01000001.1"/>
</dbReference>
<gene>
    <name evidence="1" type="ORF">APZ18_02265</name>
</gene>
<dbReference type="EMBL" id="LLKB01000001">
    <property type="protein sequence ID" value="KQC86038.1"/>
    <property type="molecule type" value="Genomic_DNA"/>
</dbReference>
<accession>A0AAW3JU00</accession>
<proteinExistence type="predicted"/>
<evidence type="ECO:0000313" key="2">
    <source>
        <dbReference type="Proteomes" id="UP000050833"/>
    </source>
</evidence>
<reference evidence="1 2" key="1">
    <citation type="submission" date="2015-10" db="EMBL/GenBank/DDBJ databases">
        <title>Butyribacter intestini gen. nov., sp. nov., a butyric acid-producing bacterium of the family Lachnospiraceae isolated from the human faeces.</title>
        <authorList>
            <person name="Zou Y."/>
            <person name="Xue W."/>
            <person name="Luo G."/>
            <person name="Lv M."/>
        </authorList>
    </citation>
    <scope>NUCLEOTIDE SEQUENCE [LARGE SCALE GENOMIC DNA]</scope>
    <source>
        <strain evidence="1 2">TF01-11</strain>
    </source>
</reference>
<comment type="caution">
    <text evidence="1">The sequence shown here is derived from an EMBL/GenBank/DDBJ whole genome shotgun (WGS) entry which is preliminary data.</text>
</comment>
<dbReference type="Proteomes" id="UP000050833">
    <property type="component" value="Unassembled WGS sequence"/>
</dbReference>
<protein>
    <submittedName>
        <fullName evidence="1">Uncharacterized protein</fullName>
    </submittedName>
</protein>
<dbReference type="AlphaFoldDB" id="A0AAW3JU00"/>
<evidence type="ECO:0000313" key="1">
    <source>
        <dbReference type="EMBL" id="KQC86038.1"/>
    </source>
</evidence>